<dbReference type="Pfam" id="PF01031">
    <property type="entry name" value="Dynamin_M"/>
    <property type="match status" value="1"/>
</dbReference>
<evidence type="ECO:0000256" key="3">
    <source>
        <dbReference type="SAM" id="MobiDB-lite"/>
    </source>
</evidence>
<reference evidence="6 7" key="1">
    <citation type="journal article" date="2016" name="Mol. Biol. Evol.">
        <title>Comparative Genomics of Early-Diverging Mushroom-Forming Fungi Provides Insights into the Origins of Lignocellulose Decay Capabilities.</title>
        <authorList>
            <person name="Nagy L.G."/>
            <person name="Riley R."/>
            <person name="Tritt A."/>
            <person name="Adam C."/>
            <person name="Daum C."/>
            <person name="Floudas D."/>
            <person name="Sun H."/>
            <person name="Yadav J.S."/>
            <person name="Pangilinan J."/>
            <person name="Larsson K.H."/>
            <person name="Matsuura K."/>
            <person name="Barry K."/>
            <person name="Labutti K."/>
            <person name="Kuo R."/>
            <person name="Ohm R.A."/>
            <person name="Bhattacharya S.S."/>
            <person name="Shirouzu T."/>
            <person name="Yoshinaga Y."/>
            <person name="Martin F.M."/>
            <person name="Grigoriev I.V."/>
            <person name="Hibbett D.S."/>
        </authorList>
    </citation>
    <scope>NUCLEOTIDE SEQUENCE [LARGE SCALE GENOMIC DNA]</scope>
    <source>
        <strain evidence="6 7">L-15889</strain>
    </source>
</reference>
<name>A0A165N7E6_9APHY</name>
<dbReference type="Pfam" id="PF00350">
    <property type="entry name" value="Dynamin_N"/>
    <property type="match status" value="1"/>
</dbReference>
<dbReference type="Proteomes" id="UP000076727">
    <property type="component" value="Unassembled WGS sequence"/>
</dbReference>
<evidence type="ECO:0000259" key="5">
    <source>
        <dbReference type="PROSITE" id="PS51718"/>
    </source>
</evidence>
<evidence type="ECO:0000259" key="4">
    <source>
        <dbReference type="PROSITE" id="PS51388"/>
    </source>
</evidence>
<dbReference type="InterPro" id="IPR020850">
    <property type="entry name" value="GED_dom"/>
</dbReference>
<keyword evidence="7" id="KW-1185">Reference proteome</keyword>
<protein>
    <recommendedName>
        <fullName evidence="8">P-loop containing nucleoside triphosphate hydrolase protein</fullName>
    </recommendedName>
</protein>
<proteinExistence type="predicted"/>
<dbReference type="Pfam" id="PF02212">
    <property type="entry name" value="GED"/>
    <property type="match status" value="1"/>
</dbReference>
<feature type="domain" description="GED" evidence="4">
    <location>
        <begin position="794"/>
        <end position="888"/>
    </location>
</feature>
<dbReference type="PROSITE" id="PS51718">
    <property type="entry name" value="G_DYNAMIN_2"/>
    <property type="match status" value="1"/>
</dbReference>
<dbReference type="GO" id="GO:0031623">
    <property type="term" value="P:receptor internalization"/>
    <property type="evidence" value="ECO:0007669"/>
    <property type="project" value="TreeGrafter"/>
</dbReference>
<dbReference type="GO" id="GO:0005737">
    <property type="term" value="C:cytoplasm"/>
    <property type="evidence" value="ECO:0007669"/>
    <property type="project" value="TreeGrafter"/>
</dbReference>
<dbReference type="InterPro" id="IPR001401">
    <property type="entry name" value="Dynamin_GTPase"/>
</dbReference>
<dbReference type="Gene3D" id="3.40.50.300">
    <property type="entry name" value="P-loop containing nucleotide triphosphate hydrolases"/>
    <property type="match status" value="1"/>
</dbReference>
<dbReference type="GO" id="GO:0005525">
    <property type="term" value="F:GTP binding"/>
    <property type="evidence" value="ECO:0007669"/>
    <property type="project" value="InterPro"/>
</dbReference>
<gene>
    <name evidence="6" type="ORF">DAEQUDRAFT_714663</name>
</gene>
<dbReference type="PRINTS" id="PR00195">
    <property type="entry name" value="DYNAMIN"/>
</dbReference>
<dbReference type="InterPro" id="IPR030381">
    <property type="entry name" value="G_DYNAMIN_dom"/>
</dbReference>
<feature type="compositionally biased region" description="Polar residues" evidence="3">
    <location>
        <begin position="739"/>
        <end position="753"/>
    </location>
</feature>
<dbReference type="GO" id="GO:0005874">
    <property type="term" value="C:microtubule"/>
    <property type="evidence" value="ECO:0007669"/>
    <property type="project" value="TreeGrafter"/>
</dbReference>
<dbReference type="InterPro" id="IPR045063">
    <property type="entry name" value="Dynamin_N"/>
</dbReference>
<dbReference type="SUPFAM" id="SSF52540">
    <property type="entry name" value="P-loop containing nucleoside triphosphate hydrolases"/>
    <property type="match status" value="1"/>
</dbReference>
<feature type="domain" description="Dynamin-type G" evidence="5">
    <location>
        <begin position="39"/>
        <end position="353"/>
    </location>
</feature>
<sequence length="888" mass="97318">MVPQSKEELVLSADSGYALRRKELLALVKKLRASGAQADLDLPRVAVIGNQSAGKSSLVEAISGITVPRDAGTCTRCPMECRLSSSTEPWRCQVSIRWEFDSDGKRRHEVQEALFGGLITNKDEVELMLRRAQAAVLNPDIPAAKFVTMSAGGLNADSGGLQTRSKRMQFSRNVVCIDLAGPDLTDLSFVDLPGIIQNAEPETVQLVENLVLSHIKGNCLILVTCPMSDDIDNQKALRLARDVDPSGLRTIGVLTKPDTLTAGAIKQQENWLDVLEGRNVQHRLHHGYFCTRQPDDADRRAGITAAQARTAEATFFARTAPWSRSSQKHRFGTANVVKTLSALLTNIIDEAVPKLQQEVIQQLATCRAGLAGLPPAITADPASYVLSLVTSFCAVVYAHVQGGTGTAQLVQKNRRSYAAFKRAVRGTAPPFVPFPSAAEASVHALAYLGLDLDEEEEDQFRPAEEAPAPQTKCVYLRDVKRFIAQSTTRELPNNVPYPAKLALIKQFQSSWGILCQEVFDTVQRDFKEMLSELSKEKFDRYGFLHSRVNAAVQELEKVCREAALIHLESLLKLESTPFTQNSHYLSEKTAKTLARFKDARSGKDVMVDEIHRFQERRQTGAPSKRPGKEGSSNAQAASNPFDFSSLSAGVDATKVQFGGFGATTPSTPRAATPSSPVQPPQNTTTSVFGHLQVRGVQNKSRKKRGKQVPARHSTPSSPVLLAVPEASTPASTPAAPPSQFQAVQAASSLQEQTAEAEREKLESDALALLTQLGYKGLRLEDLGKLNPPDEFEEELQVMAEVRAYFHVAYKRVIDYVPLSIDHLFLYGLSERLQDTLIEKLGLGSAKSTERCVAYLSEDANVVAARTELTGKRERLESVQKELDNFMYA</sequence>
<feature type="region of interest" description="Disordered" evidence="3">
    <location>
        <begin position="659"/>
        <end position="756"/>
    </location>
</feature>
<dbReference type="InterPro" id="IPR022812">
    <property type="entry name" value="Dynamin"/>
</dbReference>
<keyword evidence="1" id="KW-0547">Nucleotide-binding</keyword>
<dbReference type="GO" id="GO:0003924">
    <property type="term" value="F:GTPase activity"/>
    <property type="evidence" value="ECO:0007669"/>
    <property type="project" value="InterPro"/>
</dbReference>
<feature type="compositionally biased region" description="Polar residues" evidence="3">
    <location>
        <begin position="630"/>
        <end position="640"/>
    </location>
</feature>
<dbReference type="PANTHER" id="PTHR11566:SF131">
    <property type="entry name" value="GTPASE, PUTATIVE (AFU_ORTHOLOGUE AFUA_6G07630)-RELATED"/>
    <property type="match status" value="1"/>
</dbReference>
<dbReference type="EMBL" id="KV429086">
    <property type="protein sequence ID" value="KZT66613.1"/>
    <property type="molecule type" value="Genomic_DNA"/>
</dbReference>
<dbReference type="PANTHER" id="PTHR11566">
    <property type="entry name" value="DYNAMIN"/>
    <property type="match status" value="1"/>
</dbReference>
<feature type="compositionally biased region" description="Low complexity" evidence="3">
    <location>
        <begin position="662"/>
        <end position="675"/>
    </location>
</feature>
<evidence type="ECO:0008006" key="8">
    <source>
        <dbReference type="Google" id="ProtNLM"/>
    </source>
</evidence>
<dbReference type="PROSITE" id="PS51388">
    <property type="entry name" value="GED"/>
    <property type="match status" value="1"/>
</dbReference>
<dbReference type="OrthoDB" id="5061070at2759"/>
<dbReference type="InterPro" id="IPR003130">
    <property type="entry name" value="GED"/>
</dbReference>
<organism evidence="6 7">
    <name type="scientific">Daedalea quercina L-15889</name>
    <dbReference type="NCBI Taxonomy" id="1314783"/>
    <lineage>
        <taxon>Eukaryota</taxon>
        <taxon>Fungi</taxon>
        <taxon>Dikarya</taxon>
        <taxon>Basidiomycota</taxon>
        <taxon>Agaricomycotina</taxon>
        <taxon>Agaricomycetes</taxon>
        <taxon>Polyporales</taxon>
        <taxon>Fomitopsis</taxon>
    </lineage>
</organism>
<evidence type="ECO:0000313" key="7">
    <source>
        <dbReference type="Proteomes" id="UP000076727"/>
    </source>
</evidence>
<dbReference type="GO" id="GO:0008017">
    <property type="term" value="F:microtubule binding"/>
    <property type="evidence" value="ECO:0007669"/>
    <property type="project" value="TreeGrafter"/>
</dbReference>
<dbReference type="SMART" id="SM00053">
    <property type="entry name" value="DYNc"/>
    <property type="match status" value="1"/>
</dbReference>
<dbReference type="AlphaFoldDB" id="A0A165N7E6"/>
<accession>A0A165N7E6</accession>
<evidence type="ECO:0000256" key="1">
    <source>
        <dbReference type="ARBA" id="ARBA00022741"/>
    </source>
</evidence>
<dbReference type="InterPro" id="IPR000375">
    <property type="entry name" value="Dynamin_stalk"/>
</dbReference>
<dbReference type="InterPro" id="IPR027417">
    <property type="entry name" value="P-loop_NTPase"/>
</dbReference>
<keyword evidence="2" id="KW-0342">GTP-binding</keyword>
<dbReference type="STRING" id="1314783.A0A165N7E6"/>
<dbReference type="GO" id="GO:0005886">
    <property type="term" value="C:plasma membrane"/>
    <property type="evidence" value="ECO:0007669"/>
    <property type="project" value="TreeGrafter"/>
</dbReference>
<evidence type="ECO:0000256" key="2">
    <source>
        <dbReference type="ARBA" id="ARBA00023134"/>
    </source>
</evidence>
<evidence type="ECO:0000313" key="6">
    <source>
        <dbReference type="EMBL" id="KZT66613.1"/>
    </source>
</evidence>
<feature type="region of interest" description="Disordered" evidence="3">
    <location>
        <begin position="613"/>
        <end position="640"/>
    </location>
</feature>
<dbReference type="Gene3D" id="1.20.120.1240">
    <property type="entry name" value="Dynamin, middle domain"/>
    <property type="match status" value="2"/>
</dbReference>
<dbReference type="CDD" id="cd08771">
    <property type="entry name" value="DLP_1"/>
    <property type="match status" value="1"/>
</dbReference>